<evidence type="ECO:0000313" key="1">
    <source>
        <dbReference type="EMBL" id="EEG30201.1"/>
    </source>
</evidence>
<evidence type="ECO:0000313" key="2">
    <source>
        <dbReference type="Proteomes" id="UP000003340"/>
    </source>
</evidence>
<dbReference type="HOGENOM" id="CLU_2952206_0_0_9"/>
<dbReference type="AlphaFoldDB" id="C0EE53"/>
<accession>C0EE53</accession>
<proteinExistence type="predicted"/>
<reference evidence="1 2" key="1">
    <citation type="submission" date="2009-01" db="EMBL/GenBank/DDBJ databases">
        <authorList>
            <person name="Fulton L."/>
            <person name="Clifton S."/>
            <person name="Fulton B."/>
            <person name="Xu J."/>
            <person name="Minx P."/>
            <person name="Pepin K.H."/>
            <person name="Johnson M."/>
            <person name="Bhonagiri V."/>
            <person name="Nash W.E."/>
            <person name="Mardis E.R."/>
            <person name="Wilson R.K."/>
        </authorList>
    </citation>
    <scope>NUCLEOTIDE SEQUENCE [LARGE SCALE GENOMIC DNA]</scope>
    <source>
        <strain evidence="1 2">DSM 5476</strain>
    </source>
</reference>
<reference evidence="1 2" key="2">
    <citation type="submission" date="2009-02" db="EMBL/GenBank/DDBJ databases">
        <title>Draft genome sequence of Clostridium methylpentosum (DSM 5476).</title>
        <authorList>
            <person name="Sudarsanam P."/>
            <person name="Ley R."/>
            <person name="Guruge J."/>
            <person name="Turnbaugh P.J."/>
            <person name="Mahowald M."/>
            <person name="Liep D."/>
            <person name="Gordon J."/>
        </authorList>
    </citation>
    <scope>NUCLEOTIDE SEQUENCE [LARGE SCALE GENOMIC DNA]</scope>
    <source>
        <strain evidence="1 2">DSM 5476</strain>
    </source>
</reference>
<dbReference type="STRING" id="537013.CLOSTMETH_02132"/>
<name>C0EE53_9FIRM</name>
<dbReference type="Proteomes" id="UP000003340">
    <property type="component" value="Unassembled WGS sequence"/>
</dbReference>
<keyword evidence="2" id="KW-1185">Reference proteome</keyword>
<gene>
    <name evidence="1" type="ORF">CLOSTMETH_02132</name>
</gene>
<organism evidence="1 2">
    <name type="scientific">[Clostridium] methylpentosum DSM 5476</name>
    <dbReference type="NCBI Taxonomy" id="537013"/>
    <lineage>
        <taxon>Bacteria</taxon>
        <taxon>Bacillati</taxon>
        <taxon>Bacillota</taxon>
        <taxon>Clostridia</taxon>
        <taxon>Eubacteriales</taxon>
        <taxon>Oscillospiraceae</taxon>
        <taxon>Oscillospiraceae incertae sedis</taxon>
    </lineage>
</organism>
<sequence>MPSPFGFFQPGYPPVFRGSLFLQPPPPPEIMQNNWPACRTEPTDRVSPCSLRRTLHFHR</sequence>
<dbReference type="EMBL" id="ACEC01000067">
    <property type="protein sequence ID" value="EEG30201.1"/>
    <property type="molecule type" value="Genomic_DNA"/>
</dbReference>
<comment type="caution">
    <text evidence="1">The sequence shown here is derived from an EMBL/GenBank/DDBJ whole genome shotgun (WGS) entry which is preliminary data.</text>
</comment>
<protein>
    <submittedName>
        <fullName evidence="1">Uncharacterized protein</fullName>
    </submittedName>
</protein>